<feature type="domain" description="Rab-GAP TBC" evidence="1">
    <location>
        <begin position="1"/>
        <end position="160"/>
    </location>
</feature>
<comment type="caution">
    <text evidence="2">The sequence shown here is derived from an EMBL/GenBank/DDBJ whole genome shotgun (WGS) entry which is preliminary data.</text>
</comment>
<evidence type="ECO:0000313" key="2">
    <source>
        <dbReference type="EMBL" id="KAA0201089.1"/>
    </source>
</evidence>
<keyword evidence="3" id="KW-1185">Reference proteome</keyword>
<dbReference type="AlphaFoldDB" id="A0A8E0SAC4"/>
<dbReference type="EMBL" id="LUCM01000116">
    <property type="protein sequence ID" value="KAA0201089.1"/>
    <property type="molecule type" value="Genomic_DNA"/>
</dbReference>
<reference evidence="2" key="1">
    <citation type="submission" date="2019-05" db="EMBL/GenBank/DDBJ databases">
        <title>Annotation for the trematode Fasciolopsis buski.</title>
        <authorList>
            <person name="Choi Y.-J."/>
        </authorList>
    </citation>
    <scope>NUCLEOTIDE SEQUENCE</scope>
    <source>
        <strain evidence="2">HT</strain>
        <tissue evidence="2">Whole worm</tissue>
    </source>
</reference>
<dbReference type="InterPro" id="IPR000195">
    <property type="entry name" value="Rab-GAP-TBC_dom"/>
</dbReference>
<feature type="non-terminal residue" evidence="2">
    <location>
        <position position="1"/>
    </location>
</feature>
<accession>A0A8E0SAC4</accession>
<dbReference type="FunFam" id="1.10.8.270:FF:000007">
    <property type="entry name" value="TBC1 domain family member 10A"/>
    <property type="match status" value="1"/>
</dbReference>
<dbReference type="PROSITE" id="PS50086">
    <property type="entry name" value="TBC_RABGAP"/>
    <property type="match status" value="1"/>
</dbReference>
<dbReference type="GO" id="GO:0031267">
    <property type="term" value="F:small GTPase binding"/>
    <property type="evidence" value="ECO:0007669"/>
    <property type="project" value="TreeGrafter"/>
</dbReference>
<sequence>KILASVVPENLVSQIKLDIHRQFPNHLIFANLNGTGQRALFNVLKAYCSMRPETGYCQAHAPIASAMLIHMPEEEAFWTFLSICDQYMQNYFNPDLIRVKIELKLFMSLLKKYRPEISKHLAIHTVEPIYFATDWFMCLLTRNLPWATVLRILDMFFFEGIKVIFRTALAILDLLLGARQSREKLNSMDSIMNALRRLPSEITTEEILIPRVCSYLACKQFVVLE</sequence>
<evidence type="ECO:0000259" key="1">
    <source>
        <dbReference type="PROSITE" id="PS50086"/>
    </source>
</evidence>
<dbReference type="SMART" id="SM00164">
    <property type="entry name" value="TBC"/>
    <property type="match status" value="1"/>
</dbReference>
<dbReference type="InterPro" id="IPR050302">
    <property type="entry name" value="Rab_GAP_TBC_domain"/>
</dbReference>
<dbReference type="Proteomes" id="UP000728185">
    <property type="component" value="Unassembled WGS sequence"/>
</dbReference>
<dbReference type="Gene3D" id="1.10.472.80">
    <property type="entry name" value="Ypt/Rab-GAP domain of gyp1p, domain 3"/>
    <property type="match status" value="1"/>
</dbReference>
<dbReference type="FunFam" id="1.10.472.80:FF:000008">
    <property type="entry name" value="TBC1 domain family member 10A"/>
    <property type="match status" value="1"/>
</dbReference>
<dbReference type="GO" id="GO:0005096">
    <property type="term" value="F:GTPase activator activity"/>
    <property type="evidence" value="ECO:0007669"/>
    <property type="project" value="TreeGrafter"/>
</dbReference>
<dbReference type="PANTHER" id="PTHR47219">
    <property type="entry name" value="RAB GTPASE-ACTIVATING PROTEIN 1-LIKE"/>
    <property type="match status" value="1"/>
</dbReference>
<name>A0A8E0SAC4_9TREM</name>
<organism evidence="2 3">
    <name type="scientific">Fasciolopsis buskii</name>
    <dbReference type="NCBI Taxonomy" id="27845"/>
    <lineage>
        <taxon>Eukaryota</taxon>
        <taxon>Metazoa</taxon>
        <taxon>Spiralia</taxon>
        <taxon>Lophotrochozoa</taxon>
        <taxon>Platyhelminthes</taxon>
        <taxon>Trematoda</taxon>
        <taxon>Digenea</taxon>
        <taxon>Plagiorchiida</taxon>
        <taxon>Echinostomata</taxon>
        <taxon>Echinostomatoidea</taxon>
        <taxon>Fasciolidae</taxon>
        <taxon>Fasciolopsis</taxon>
    </lineage>
</organism>
<dbReference type="InterPro" id="IPR035969">
    <property type="entry name" value="Rab-GAP_TBC_sf"/>
</dbReference>
<proteinExistence type="predicted"/>
<protein>
    <submittedName>
        <fullName evidence="2">Putative tbc1 domain family member</fullName>
    </submittedName>
</protein>
<evidence type="ECO:0000313" key="3">
    <source>
        <dbReference type="Proteomes" id="UP000728185"/>
    </source>
</evidence>
<dbReference type="OrthoDB" id="159449at2759"/>
<gene>
    <name evidence="2" type="ORF">FBUS_08872</name>
</gene>
<dbReference type="SUPFAM" id="SSF47923">
    <property type="entry name" value="Ypt/Rab-GAP domain of gyp1p"/>
    <property type="match status" value="2"/>
</dbReference>
<dbReference type="Gene3D" id="1.10.8.270">
    <property type="entry name" value="putative rabgap domain of human tbc1 domain family member 14 like domains"/>
    <property type="match status" value="1"/>
</dbReference>
<dbReference type="Pfam" id="PF00566">
    <property type="entry name" value="RabGAP-TBC"/>
    <property type="match status" value="1"/>
</dbReference>
<dbReference type="PANTHER" id="PTHR47219:SF4">
    <property type="entry name" value="TBC1 DOMAIN FAMILY MEMBER 10A"/>
    <property type="match status" value="1"/>
</dbReference>